<accession>A0A1I0G0J0</accession>
<keyword evidence="1" id="KW-0812">Transmembrane</keyword>
<reference evidence="3" key="1">
    <citation type="submission" date="2016-10" db="EMBL/GenBank/DDBJ databases">
        <authorList>
            <person name="Varghese N."/>
            <person name="Submissions S."/>
        </authorList>
    </citation>
    <scope>NUCLEOTIDE SEQUENCE [LARGE SCALE GENOMIC DNA]</scope>
    <source>
        <strain evidence="3">DSM 18579</strain>
    </source>
</reference>
<feature type="transmembrane region" description="Helical" evidence="1">
    <location>
        <begin position="376"/>
        <end position="396"/>
    </location>
</feature>
<feature type="transmembrane region" description="Helical" evidence="1">
    <location>
        <begin position="579"/>
        <end position="605"/>
    </location>
</feature>
<dbReference type="RefSeq" id="WP_093322706.1">
    <property type="nucleotide sequence ID" value="NZ_FOHV01000053.1"/>
</dbReference>
<dbReference type="AlphaFoldDB" id="A0A1I0G0J0"/>
<evidence type="ECO:0000256" key="1">
    <source>
        <dbReference type="SAM" id="Phobius"/>
    </source>
</evidence>
<dbReference type="Proteomes" id="UP000242642">
    <property type="component" value="Unassembled WGS sequence"/>
</dbReference>
<gene>
    <name evidence="2" type="ORF">SAMN02583745_02935</name>
</gene>
<evidence type="ECO:0008006" key="4">
    <source>
        <dbReference type="Google" id="ProtNLM"/>
    </source>
</evidence>
<dbReference type="STRING" id="1123402.SAMN02583745_02935"/>
<feature type="transmembrane region" description="Helical" evidence="1">
    <location>
        <begin position="262"/>
        <end position="283"/>
    </location>
</feature>
<evidence type="ECO:0000313" key="3">
    <source>
        <dbReference type="Proteomes" id="UP000242642"/>
    </source>
</evidence>
<keyword evidence="1" id="KW-0472">Membrane</keyword>
<evidence type="ECO:0000313" key="2">
    <source>
        <dbReference type="EMBL" id="SET63475.1"/>
    </source>
</evidence>
<dbReference type="OrthoDB" id="8827178at2"/>
<feature type="transmembrane region" description="Helical" evidence="1">
    <location>
        <begin position="233"/>
        <end position="256"/>
    </location>
</feature>
<protein>
    <recommendedName>
        <fullName evidence="4">Intracellular growth attenuator protein IgaA</fullName>
    </recommendedName>
</protein>
<keyword evidence="1" id="KW-1133">Transmembrane helix</keyword>
<sequence>MRDLYSILILGMMGILLYTAIVMSFPSASRKSSKKQFLKSAPIRKVTSAELRDLAQNHFFAKHTFKRKLSKARLKSDDVFSLKGEYTVIRQTHNKQVTYIHTINNVEVILPLDAEECIHNHKPALTLYNKDELIESGELETFIDKNGQTQMRLVMNLNAEVVVNSKNEIVVISLKNKFDLVSAVERAKQFQVNHANFLKGRKGSYYNERGKTLVYELLNQRDETPTEIQVRNVITGCAAGFLYLLAAILWLIALYLSFENKVAIILLFSSGVAALIFGMIVHYRYRIVPSPLKINRLRGAFKYALEVDANKNHNYSKFIGDLSFSLHKVLDKEFDRRYHIGDTIDIELYAETRKAITLSNLLTVDQLFKKFPPITLLRHVSLSIFGIVIGLMAFFAPMRLYEISTTIREFSTNPPLNLSADVSIEQLTNQLNKLITFRGTAYCKGISVKPLESHRCINVKILFDHDPRESFLDKQANSLAEVQETIERAFSGGIQLKSTNLFENGLQIKESPIIDGIFTNPENYRSMLKHIYENFSSIYETQVTFKGQLKQIIHNPDDQTNPLTLSVNFDYQTIEIGQLLAAVSYLLMLLLTTYLLLFHGILCLVRYSNYTKHQADLKLFLDKL</sequence>
<feature type="transmembrane region" description="Helical" evidence="1">
    <location>
        <begin position="6"/>
        <end position="25"/>
    </location>
</feature>
<keyword evidence="3" id="KW-1185">Reference proteome</keyword>
<name>A0A1I0G0J0_9GAMM</name>
<organism evidence="2 3">
    <name type="scientific">Thorsellia anophelis DSM 18579</name>
    <dbReference type="NCBI Taxonomy" id="1123402"/>
    <lineage>
        <taxon>Bacteria</taxon>
        <taxon>Pseudomonadati</taxon>
        <taxon>Pseudomonadota</taxon>
        <taxon>Gammaproteobacteria</taxon>
        <taxon>Enterobacterales</taxon>
        <taxon>Thorselliaceae</taxon>
        <taxon>Thorsellia</taxon>
    </lineage>
</organism>
<dbReference type="EMBL" id="FOHV01000053">
    <property type="protein sequence ID" value="SET63475.1"/>
    <property type="molecule type" value="Genomic_DNA"/>
</dbReference>
<proteinExistence type="predicted"/>